<keyword evidence="3" id="KW-1185">Reference proteome</keyword>
<feature type="transmembrane region" description="Helical" evidence="1">
    <location>
        <begin position="538"/>
        <end position="557"/>
    </location>
</feature>
<dbReference type="GO" id="GO:0005886">
    <property type="term" value="C:plasma membrane"/>
    <property type="evidence" value="ECO:0007669"/>
    <property type="project" value="TreeGrafter"/>
</dbReference>
<feature type="transmembrane region" description="Helical" evidence="1">
    <location>
        <begin position="917"/>
        <end position="938"/>
    </location>
</feature>
<feature type="transmembrane region" description="Helical" evidence="1">
    <location>
        <begin position="333"/>
        <end position="350"/>
    </location>
</feature>
<keyword evidence="1" id="KW-0472">Membrane</keyword>
<dbReference type="EMBL" id="CP071793">
    <property type="protein sequence ID" value="QTD51591.1"/>
    <property type="molecule type" value="Genomic_DNA"/>
</dbReference>
<accession>A0A8A4TRH1</accession>
<feature type="transmembrane region" description="Helical" evidence="1">
    <location>
        <begin position="383"/>
        <end position="404"/>
    </location>
</feature>
<feature type="transmembrane region" description="Helical" evidence="1">
    <location>
        <begin position="891"/>
        <end position="911"/>
    </location>
</feature>
<keyword evidence="1" id="KW-1133">Transmembrane helix</keyword>
<keyword evidence="1" id="KW-0812">Transmembrane</keyword>
<sequence length="1040" mass="114485">MSIIRTSINRPVTIMMVTIGVIAFGLISLVKLPINLLPDLSYPTLTLETRYPGAAPEEVEYLVTRQIEEAVAVIPNIKRITSASKPELSQVTLEFNWGRQMDFAILDVSKKVDLLRFPEDVAKPRILRYDPNQDPILKVSVTSEDMPLTALRYFGEEDLKKRLEGVAGLASIEVVGGREEVIEVELDEAALKRYGLTIEEVNTRLREENINRAGGSLYENEARFLVRTLNEFKSLEDIEQTIVSRKEERRIFLSEIANVRFGYKDQDHIARINGEEGIELAFYKEGDANTVTVSRNLRAAIDVLKEKYEDKLEMTTTFIGATFIESSVEEVKSNAFFGGLIAIMVLLFFLRDLKGTLIVGFAIPISVFATFFLMLQFGVSMNIMSLGGLALGIGMLVDNSIVVLESIFVRKNLGDDSATAAENGASIVSGAVVASTLTTVVVFLPIVFVEGIGGQLFRDLGMTVSFSLIASLLVSLTLMPTLYALFSRRKKKKANDGEPAKRVERAPAMSAGFDLKEHKASDFADNLYSRMLTIALRFRFVVLLAAILLVFQAAQLWSSMGVNLVPELSQGDYFILVELEEGTPIERTDKMASWVESQILEQEGVKVVFSSLGEFNQGVESRTGENLAQVNFNIDPEKHDPDTVIAGIRERLNKGPSLSYQIGSPSYFTFKTPIEVELYNEDREELENAARELEAKMEENGLFKDIRTTVADGNPEVQISFKRDTMSKLGLSIGNVSNMLRDKIQGASPTRFVRSGRDMDILVRLREADRESLDGLETLTIGYREGRPIFLSSVAEIKHEIGPAQIKRISQKRAAVISSGVHGNDLRAAEKALLPLMAEVQSAHAGTLIDVAGQNAEMNDSFESLFKMIALAIFLVYLVMASQFESLVHPFLILFTIPIGLVGGLVALYVVGMEISVIALIGLVMLAGIVVNNAIVLIDYINQLRRSGETLYDALIVAGNRRMRPIFMTTTTTVLGLVPMALGLGSGAEMRAPLAVTVIGGLVFSTVLTLVIIPVLYGTVNRGLVIPERGRATVESEATA</sequence>
<protein>
    <submittedName>
        <fullName evidence="2">Efflux RND transporter permease subunit</fullName>
    </submittedName>
</protein>
<dbReference type="PANTHER" id="PTHR32063">
    <property type="match status" value="1"/>
</dbReference>
<dbReference type="GO" id="GO:0042910">
    <property type="term" value="F:xenobiotic transmembrane transporter activity"/>
    <property type="evidence" value="ECO:0007669"/>
    <property type="project" value="TreeGrafter"/>
</dbReference>
<dbReference type="Proteomes" id="UP000663929">
    <property type="component" value="Chromosome"/>
</dbReference>
<evidence type="ECO:0000313" key="2">
    <source>
        <dbReference type="EMBL" id="QTD51591.1"/>
    </source>
</evidence>
<dbReference type="Gene3D" id="1.20.1640.10">
    <property type="entry name" value="Multidrug efflux transporter AcrB transmembrane domain"/>
    <property type="match status" value="2"/>
</dbReference>
<gene>
    <name evidence="2" type="ORF">J3U87_03900</name>
</gene>
<evidence type="ECO:0000256" key="1">
    <source>
        <dbReference type="SAM" id="Phobius"/>
    </source>
</evidence>
<feature type="transmembrane region" description="Helical" evidence="1">
    <location>
        <begin position="994"/>
        <end position="1017"/>
    </location>
</feature>
<dbReference type="SUPFAM" id="SSF82693">
    <property type="entry name" value="Multidrug efflux transporter AcrB pore domain, PN1, PN2, PC1 and PC2 subdomains"/>
    <property type="match status" value="2"/>
</dbReference>
<dbReference type="Gene3D" id="3.30.70.1320">
    <property type="entry name" value="Multidrug efflux transporter AcrB pore domain like"/>
    <property type="match status" value="1"/>
</dbReference>
<organism evidence="2 3">
    <name type="scientific">Sulfidibacter corallicola</name>
    <dbReference type="NCBI Taxonomy" id="2818388"/>
    <lineage>
        <taxon>Bacteria</taxon>
        <taxon>Pseudomonadati</taxon>
        <taxon>Acidobacteriota</taxon>
        <taxon>Holophagae</taxon>
        <taxon>Acanthopleuribacterales</taxon>
        <taxon>Acanthopleuribacteraceae</taxon>
        <taxon>Sulfidibacter</taxon>
    </lineage>
</organism>
<proteinExistence type="predicted"/>
<dbReference type="InterPro" id="IPR001036">
    <property type="entry name" value="Acrflvin-R"/>
</dbReference>
<dbReference type="Gene3D" id="3.30.2090.10">
    <property type="entry name" value="Multidrug efflux transporter AcrB TolC docking domain, DN and DC subdomains"/>
    <property type="match status" value="2"/>
</dbReference>
<evidence type="ECO:0000313" key="3">
    <source>
        <dbReference type="Proteomes" id="UP000663929"/>
    </source>
</evidence>
<feature type="transmembrane region" description="Helical" evidence="1">
    <location>
        <begin position="460"/>
        <end position="486"/>
    </location>
</feature>
<dbReference type="Gene3D" id="3.30.70.1440">
    <property type="entry name" value="Multidrug efflux transporter AcrB pore domain"/>
    <property type="match status" value="1"/>
</dbReference>
<reference evidence="2" key="1">
    <citation type="submission" date="2021-03" db="EMBL/GenBank/DDBJ databases">
        <title>Acanthopleuribacteraceae sp. M133.</title>
        <authorList>
            <person name="Wang G."/>
        </authorList>
    </citation>
    <scope>NUCLEOTIDE SEQUENCE</scope>
    <source>
        <strain evidence="2">M133</strain>
    </source>
</reference>
<feature type="transmembrane region" description="Helical" evidence="1">
    <location>
        <begin position="966"/>
        <end position="988"/>
    </location>
</feature>
<feature type="transmembrane region" description="Helical" evidence="1">
    <location>
        <begin position="425"/>
        <end position="448"/>
    </location>
</feature>
<dbReference type="Pfam" id="PF00873">
    <property type="entry name" value="ACR_tran"/>
    <property type="match status" value="1"/>
</dbReference>
<dbReference type="KEGG" id="scor:J3U87_03900"/>
<dbReference type="SUPFAM" id="SSF82866">
    <property type="entry name" value="Multidrug efflux transporter AcrB transmembrane domain"/>
    <property type="match status" value="2"/>
</dbReference>
<feature type="transmembrane region" description="Helical" evidence="1">
    <location>
        <begin position="357"/>
        <end position="377"/>
    </location>
</feature>
<name>A0A8A4TRH1_SULCO</name>
<dbReference type="SUPFAM" id="SSF82714">
    <property type="entry name" value="Multidrug efflux transporter AcrB TolC docking domain, DN and DC subdomains"/>
    <property type="match status" value="2"/>
</dbReference>
<feature type="transmembrane region" description="Helical" evidence="1">
    <location>
        <begin position="12"/>
        <end position="34"/>
    </location>
</feature>
<dbReference type="PRINTS" id="PR00702">
    <property type="entry name" value="ACRIFLAVINRP"/>
</dbReference>
<dbReference type="PANTHER" id="PTHR32063:SF0">
    <property type="entry name" value="SWARMING MOTILITY PROTEIN SWRC"/>
    <property type="match status" value="1"/>
</dbReference>
<dbReference type="Gene3D" id="3.30.70.1430">
    <property type="entry name" value="Multidrug efflux transporter AcrB pore domain"/>
    <property type="match status" value="2"/>
</dbReference>
<dbReference type="AlphaFoldDB" id="A0A8A4TRH1"/>
<dbReference type="InterPro" id="IPR027463">
    <property type="entry name" value="AcrB_DN_DC_subdom"/>
</dbReference>
<feature type="transmembrane region" description="Helical" evidence="1">
    <location>
        <begin position="865"/>
        <end position="884"/>
    </location>
</feature>
<dbReference type="RefSeq" id="WP_237381719.1">
    <property type="nucleotide sequence ID" value="NZ_CP071793.1"/>
</dbReference>